<dbReference type="InterPro" id="IPR002589">
    <property type="entry name" value="Macro_dom"/>
</dbReference>
<accession>A0A2P5E271</accession>
<evidence type="ECO:0000256" key="3">
    <source>
        <dbReference type="SAM" id="Phobius"/>
    </source>
</evidence>
<dbReference type="PROSITE" id="PS51154">
    <property type="entry name" value="MACRO"/>
    <property type="match status" value="1"/>
</dbReference>
<proteinExistence type="inferred from homology"/>
<feature type="compositionally biased region" description="Polar residues" evidence="2">
    <location>
        <begin position="49"/>
        <end position="66"/>
    </location>
</feature>
<name>A0A2P5E271_PARAD</name>
<comment type="caution">
    <text evidence="5">The sequence shown here is derived from an EMBL/GenBank/DDBJ whole genome shotgun (WGS) entry which is preliminary data.</text>
</comment>
<evidence type="ECO:0000256" key="1">
    <source>
        <dbReference type="ARBA" id="ARBA00008355"/>
    </source>
</evidence>
<feature type="transmembrane region" description="Helical" evidence="3">
    <location>
        <begin position="510"/>
        <end position="535"/>
    </location>
</feature>
<dbReference type="STRING" id="3476.A0A2P5E271"/>
<gene>
    <name evidence="5" type="ORF">PanWU01x14_008650</name>
</gene>
<evidence type="ECO:0000313" key="5">
    <source>
        <dbReference type="EMBL" id="PON79633.1"/>
    </source>
</evidence>
<dbReference type="Gene3D" id="3.40.220.10">
    <property type="entry name" value="Leucine Aminopeptidase, subunit E, domain 1"/>
    <property type="match status" value="1"/>
</dbReference>
<organism evidence="5 6">
    <name type="scientific">Parasponia andersonii</name>
    <name type="common">Sponia andersonii</name>
    <dbReference type="NCBI Taxonomy" id="3476"/>
    <lineage>
        <taxon>Eukaryota</taxon>
        <taxon>Viridiplantae</taxon>
        <taxon>Streptophyta</taxon>
        <taxon>Embryophyta</taxon>
        <taxon>Tracheophyta</taxon>
        <taxon>Spermatophyta</taxon>
        <taxon>Magnoliopsida</taxon>
        <taxon>eudicotyledons</taxon>
        <taxon>Gunneridae</taxon>
        <taxon>Pentapetalae</taxon>
        <taxon>rosids</taxon>
        <taxon>fabids</taxon>
        <taxon>Rosales</taxon>
        <taxon>Cannabaceae</taxon>
        <taxon>Parasponia</taxon>
    </lineage>
</organism>
<dbReference type="OrthoDB" id="6077599at2759"/>
<dbReference type="CDD" id="cd02905">
    <property type="entry name" value="Macro_GDAP2-like"/>
    <property type="match status" value="1"/>
</dbReference>
<evidence type="ECO:0000313" key="6">
    <source>
        <dbReference type="Proteomes" id="UP000237105"/>
    </source>
</evidence>
<keyword evidence="3" id="KW-0812">Transmembrane</keyword>
<comment type="similarity">
    <text evidence="1">Belongs to the GDAP2 family.</text>
</comment>
<keyword evidence="3" id="KW-1133">Transmembrane helix</keyword>
<dbReference type="SUPFAM" id="SSF52087">
    <property type="entry name" value="CRAL/TRIO domain"/>
    <property type="match status" value="1"/>
</dbReference>
<dbReference type="SUPFAM" id="SSF52949">
    <property type="entry name" value="Macro domain-like"/>
    <property type="match status" value="1"/>
</dbReference>
<dbReference type="CDD" id="cd00170">
    <property type="entry name" value="SEC14"/>
    <property type="match status" value="1"/>
</dbReference>
<evidence type="ECO:0000259" key="4">
    <source>
        <dbReference type="PROSITE" id="PS51154"/>
    </source>
</evidence>
<dbReference type="EMBL" id="JXTB01000003">
    <property type="protein sequence ID" value="PON79633.1"/>
    <property type="molecule type" value="Genomic_DNA"/>
</dbReference>
<dbReference type="SMART" id="SM00506">
    <property type="entry name" value="A1pp"/>
    <property type="match status" value="1"/>
</dbReference>
<reference evidence="6" key="1">
    <citation type="submission" date="2016-06" db="EMBL/GenBank/DDBJ databases">
        <title>Parallel loss of symbiosis genes in relatives of nitrogen-fixing non-legume Parasponia.</title>
        <authorList>
            <person name="Van Velzen R."/>
            <person name="Holmer R."/>
            <person name="Bu F."/>
            <person name="Rutten L."/>
            <person name="Van Zeijl A."/>
            <person name="Liu W."/>
            <person name="Santuari L."/>
            <person name="Cao Q."/>
            <person name="Sharma T."/>
            <person name="Shen D."/>
            <person name="Roswanjaya Y."/>
            <person name="Wardhani T."/>
            <person name="Kalhor M.S."/>
            <person name="Jansen J."/>
            <person name="Van den Hoogen J."/>
            <person name="Gungor B."/>
            <person name="Hartog M."/>
            <person name="Hontelez J."/>
            <person name="Verver J."/>
            <person name="Yang W.-C."/>
            <person name="Schijlen E."/>
            <person name="Repin R."/>
            <person name="Schilthuizen M."/>
            <person name="Schranz E."/>
            <person name="Heidstra R."/>
            <person name="Miyata K."/>
            <person name="Fedorova E."/>
            <person name="Kohlen W."/>
            <person name="Bisseling T."/>
            <person name="Smit S."/>
            <person name="Geurts R."/>
        </authorList>
    </citation>
    <scope>NUCLEOTIDE SEQUENCE [LARGE SCALE GENOMIC DNA]</scope>
    <source>
        <strain evidence="6">cv. WU1-14</strain>
    </source>
</reference>
<dbReference type="Proteomes" id="UP000237105">
    <property type="component" value="Unassembled WGS sequence"/>
</dbReference>
<dbReference type="InterPro" id="IPR043472">
    <property type="entry name" value="Macro_dom-like"/>
</dbReference>
<feature type="region of interest" description="Disordered" evidence="2">
    <location>
        <begin position="44"/>
        <end position="69"/>
    </location>
</feature>
<feature type="domain" description="Macro" evidence="4">
    <location>
        <begin position="74"/>
        <end position="254"/>
    </location>
</feature>
<dbReference type="AlphaFoldDB" id="A0A2P5E271"/>
<dbReference type="InterPro" id="IPR035793">
    <property type="entry name" value="Macro_GDAP2"/>
</dbReference>
<keyword evidence="3" id="KW-0472">Membrane</keyword>
<dbReference type="PANTHER" id="PTHR11106:SF72">
    <property type="entry name" value="GANGLIOSIDE-INDUCED DIFFERENTIATION-ASSOCIATED PROTEIN 2"/>
    <property type="match status" value="1"/>
</dbReference>
<feature type="transmembrane region" description="Helical" evidence="3">
    <location>
        <begin position="468"/>
        <end position="490"/>
    </location>
</feature>
<evidence type="ECO:0000256" key="2">
    <source>
        <dbReference type="SAM" id="MobiDB-lite"/>
    </source>
</evidence>
<protein>
    <submittedName>
        <fullName evidence="5">CRAL-TRIO lipid binding protein</fullName>
    </submittedName>
</protein>
<sequence length="593" mass="66316">MYRAVATAATTTRGGSPTDSVEYVVSLDQVPRWSDAECRSSLEFENEDPSFSNSYFPDPLTSSSGAETGGNGMVSRFQVDHEINSKIYLWRGNPWNLEVDAVVNSTNENLDEAHSSPGLHAAAGPGLAEECATLGGCRTGMAKVTNAYDLPARRVIHTVGPKYAVKYHTAAENALSHCYRSCLELLIEHGLQSIAMGCIYTEAKNYPREPAAHVAIRTVRRFLEKQKDKIKAVVFCTSTSTDTEIYKRLLPLYFPRDKHEEEVAISKLPADVGDENGETIIDERKIRIKPLPKKSIPKPPEAPVDLPVSDVGLPPIRLTYVRQRKKKQDATPAAQNSSYLDTLLDPAFMSLIKDPDQRRKEQWEKTAQARSGWNCAKMLGFGDLGGPPLSAAEEYSLHSRYLAKANSLNLSEIAEMKIVYRGGVDSEGRPVMVVVGAHFLLRCLDLERFVLYVVKEFEPLIQKPYTIVYFHSAASLQISVWASSLLLFYFDHNSMSSKPFRLGLARSPYVTGLAIYVLHPTFGLKAAVFALQLLVDNVVWKKVVYVDRLLQLFRYVPREQLTIPDFVFQHDLEVNGGKGLIVDPRTKYVYHRP</sequence>
<dbReference type="InterPro" id="IPR036865">
    <property type="entry name" value="CRAL-TRIO_dom_sf"/>
</dbReference>
<dbReference type="Pfam" id="PF01661">
    <property type="entry name" value="Macro"/>
    <property type="match status" value="1"/>
</dbReference>
<dbReference type="Pfam" id="PF13716">
    <property type="entry name" value="CRAL_TRIO_2"/>
    <property type="match status" value="1"/>
</dbReference>
<dbReference type="InterPro" id="IPR001251">
    <property type="entry name" value="CRAL-TRIO_dom"/>
</dbReference>
<keyword evidence="6" id="KW-1185">Reference proteome</keyword>
<dbReference type="Gene3D" id="3.40.525.10">
    <property type="entry name" value="CRAL-TRIO lipid binding domain"/>
    <property type="match status" value="1"/>
</dbReference>
<dbReference type="PANTHER" id="PTHR11106">
    <property type="entry name" value="GANGLIOSIDE INDUCED DIFFERENTIATION ASSOCIATED PROTEIN 2-RELATED"/>
    <property type="match status" value="1"/>
</dbReference>